<dbReference type="Proteomes" id="UP000799754">
    <property type="component" value="Unassembled WGS sequence"/>
</dbReference>
<organism evidence="1 2">
    <name type="scientific">Macroventuria anomochaeta</name>
    <dbReference type="NCBI Taxonomy" id="301207"/>
    <lineage>
        <taxon>Eukaryota</taxon>
        <taxon>Fungi</taxon>
        <taxon>Dikarya</taxon>
        <taxon>Ascomycota</taxon>
        <taxon>Pezizomycotina</taxon>
        <taxon>Dothideomycetes</taxon>
        <taxon>Pleosporomycetidae</taxon>
        <taxon>Pleosporales</taxon>
        <taxon>Pleosporineae</taxon>
        <taxon>Didymellaceae</taxon>
        <taxon>Macroventuria</taxon>
    </lineage>
</organism>
<protein>
    <submittedName>
        <fullName evidence="1">Uncharacterized protein</fullName>
    </submittedName>
</protein>
<keyword evidence="2" id="KW-1185">Reference proteome</keyword>
<gene>
    <name evidence="1" type="ORF">BU25DRAFT_117897</name>
</gene>
<sequence>MHRPLVLMSSVFGLTFRLAALLPNAQSKLAALDEYARRISKDVWIDFDRSAWPMCLQQPRISSLNPKNDRVDGRCLKSMRCAAVAGRQDQS</sequence>
<reference evidence="1" key="1">
    <citation type="journal article" date="2020" name="Stud. Mycol.">
        <title>101 Dothideomycetes genomes: a test case for predicting lifestyles and emergence of pathogens.</title>
        <authorList>
            <person name="Haridas S."/>
            <person name="Albert R."/>
            <person name="Binder M."/>
            <person name="Bloem J."/>
            <person name="Labutti K."/>
            <person name="Salamov A."/>
            <person name="Andreopoulos B."/>
            <person name="Baker S."/>
            <person name="Barry K."/>
            <person name="Bills G."/>
            <person name="Bluhm B."/>
            <person name="Cannon C."/>
            <person name="Castanera R."/>
            <person name="Culley D."/>
            <person name="Daum C."/>
            <person name="Ezra D."/>
            <person name="Gonzalez J."/>
            <person name="Henrissat B."/>
            <person name="Kuo A."/>
            <person name="Liang C."/>
            <person name="Lipzen A."/>
            <person name="Lutzoni F."/>
            <person name="Magnuson J."/>
            <person name="Mondo S."/>
            <person name="Nolan M."/>
            <person name="Ohm R."/>
            <person name="Pangilinan J."/>
            <person name="Park H.-J."/>
            <person name="Ramirez L."/>
            <person name="Alfaro M."/>
            <person name="Sun H."/>
            <person name="Tritt A."/>
            <person name="Yoshinaga Y."/>
            <person name="Zwiers L.-H."/>
            <person name="Turgeon B."/>
            <person name="Goodwin S."/>
            <person name="Spatafora J."/>
            <person name="Crous P."/>
            <person name="Grigoriev I."/>
        </authorList>
    </citation>
    <scope>NUCLEOTIDE SEQUENCE</scope>
    <source>
        <strain evidence="1">CBS 525.71</strain>
    </source>
</reference>
<accession>A0ACB6RU79</accession>
<comment type="caution">
    <text evidence="1">The sequence shown here is derived from an EMBL/GenBank/DDBJ whole genome shotgun (WGS) entry which is preliminary data.</text>
</comment>
<dbReference type="EMBL" id="MU006726">
    <property type="protein sequence ID" value="KAF2625277.1"/>
    <property type="molecule type" value="Genomic_DNA"/>
</dbReference>
<proteinExistence type="predicted"/>
<evidence type="ECO:0000313" key="2">
    <source>
        <dbReference type="Proteomes" id="UP000799754"/>
    </source>
</evidence>
<name>A0ACB6RU79_9PLEO</name>
<evidence type="ECO:0000313" key="1">
    <source>
        <dbReference type="EMBL" id="KAF2625277.1"/>
    </source>
</evidence>